<name>A0A6N1WZ45_9BURK</name>
<evidence type="ECO:0000313" key="1">
    <source>
        <dbReference type="EMBL" id="QKV52361.1"/>
    </source>
</evidence>
<organism evidence="1 2">
    <name type="scientific">Comamonas antarctica</name>
    <dbReference type="NCBI Taxonomy" id="2743470"/>
    <lineage>
        <taxon>Bacteria</taxon>
        <taxon>Pseudomonadati</taxon>
        <taxon>Pseudomonadota</taxon>
        <taxon>Betaproteobacteria</taxon>
        <taxon>Burkholderiales</taxon>
        <taxon>Comamonadaceae</taxon>
        <taxon>Comamonas</taxon>
    </lineage>
</organism>
<gene>
    <name evidence="1" type="ORF">HUK68_05260</name>
</gene>
<sequence>MTKTPTITGMKSAPDPQPKALQVAAILRERLGIDCLAAELLESQHARIVELQLALAVQAQDARGMSLNDEMLQKLYDQFLVQHPESTAEFSAFNWFMAGATIADCFRAVPRGL</sequence>
<evidence type="ECO:0000313" key="2">
    <source>
        <dbReference type="Proteomes" id="UP000509579"/>
    </source>
</evidence>
<dbReference type="RefSeq" id="WP_175503242.1">
    <property type="nucleotide sequence ID" value="NZ_CP054840.1"/>
</dbReference>
<reference evidence="1 2" key="1">
    <citation type="submission" date="2020-06" db="EMBL/GenBank/DDBJ databases">
        <title>Acidovorax antarctica sp. nov., isolated from Corinth ice sheet soil, Antarctic Fields Peninsula.</title>
        <authorList>
            <person name="Xu Q."/>
            <person name="Peng F."/>
        </authorList>
    </citation>
    <scope>NUCLEOTIDE SEQUENCE [LARGE SCALE GENOMIC DNA]</scope>
    <source>
        <strain evidence="1 2">16-35-5</strain>
    </source>
</reference>
<proteinExistence type="predicted"/>
<dbReference type="KEGG" id="aant:HUK68_05260"/>
<dbReference type="EMBL" id="CP054840">
    <property type="protein sequence ID" value="QKV52361.1"/>
    <property type="molecule type" value="Genomic_DNA"/>
</dbReference>
<accession>A0A6N1WZ45</accession>
<protein>
    <submittedName>
        <fullName evidence="1">Uncharacterized protein</fullName>
    </submittedName>
</protein>
<dbReference type="Proteomes" id="UP000509579">
    <property type="component" value="Chromosome"/>
</dbReference>
<keyword evidence="2" id="KW-1185">Reference proteome</keyword>
<dbReference type="AlphaFoldDB" id="A0A6N1WZ45"/>